<proteinExistence type="inferred from homology"/>
<evidence type="ECO:0000259" key="9">
    <source>
        <dbReference type="PROSITE" id="PS50928"/>
    </source>
</evidence>
<evidence type="ECO:0000256" key="7">
    <source>
        <dbReference type="ARBA" id="ARBA00023136"/>
    </source>
</evidence>
<dbReference type="GO" id="GO:0005886">
    <property type="term" value="C:plasma membrane"/>
    <property type="evidence" value="ECO:0007669"/>
    <property type="project" value="UniProtKB-SubCell"/>
</dbReference>
<accession>A0A3G9IVW8</accession>
<evidence type="ECO:0000256" key="6">
    <source>
        <dbReference type="ARBA" id="ARBA00022989"/>
    </source>
</evidence>
<feature type="transmembrane region" description="Helical" evidence="8">
    <location>
        <begin position="140"/>
        <end position="162"/>
    </location>
</feature>
<dbReference type="AlphaFoldDB" id="A0A3G9IVW8"/>
<dbReference type="Proteomes" id="UP000271573">
    <property type="component" value="Chromosome"/>
</dbReference>
<evidence type="ECO:0000256" key="4">
    <source>
        <dbReference type="ARBA" id="ARBA00022519"/>
    </source>
</evidence>
<dbReference type="InterPro" id="IPR000515">
    <property type="entry name" value="MetI-like"/>
</dbReference>
<dbReference type="PANTHER" id="PTHR43357:SF4">
    <property type="entry name" value="INNER MEMBRANE ABC TRANSPORTER PERMEASE PROTEIN YDCV"/>
    <property type="match status" value="1"/>
</dbReference>
<dbReference type="InterPro" id="IPR035906">
    <property type="entry name" value="MetI-like_sf"/>
</dbReference>
<keyword evidence="11" id="KW-1185">Reference proteome</keyword>
<feature type="transmembrane region" description="Helical" evidence="8">
    <location>
        <begin position="96"/>
        <end position="120"/>
    </location>
</feature>
<keyword evidence="5 8" id="KW-0812">Transmembrane</keyword>
<keyword evidence="3" id="KW-1003">Cell membrane</keyword>
<dbReference type="PANTHER" id="PTHR43357">
    <property type="entry name" value="INNER MEMBRANE ABC TRANSPORTER PERMEASE PROTEIN YDCV"/>
    <property type="match status" value="1"/>
</dbReference>
<keyword evidence="2 8" id="KW-0813">Transport</keyword>
<organism evidence="10 11">
    <name type="scientific">Nocardioides baekrokdamisoli</name>
    <dbReference type="NCBI Taxonomy" id="1804624"/>
    <lineage>
        <taxon>Bacteria</taxon>
        <taxon>Bacillati</taxon>
        <taxon>Actinomycetota</taxon>
        <taxon>Actinomycetes</taxon>
        <taxon>Propionibacteriales</taxon>
        <taxon>Nocardioidaceae</taxon>
        <taxon>Nocardioides</taxon>
    </lineage>
</organism>
<evidence type="ECO:0000256" key="5">
    <source>
        <dbReference type="ARBA" id="ARBA00022692"/>
    </source>
</evidence>
<dbReference type="Gene3D" id="1.10.3720.10">
    <property type="entry name" value="MetI-like"/>
    <property type="match status" value="1"/>
</dbReference>
<keyword evidence="4" id="KW-0997">Cell inner membrane</keyword>
<dbReference type="Pfam" id="PF00528">
    <property type="entry name" value="BPD_transp_1"/>
    <property type="match status" value="1"/>
</dbReference>
<comment type="similarity">
    <text evidence="8">Belongs to the binding-protein-dependent transport system permease family.</text>
</comment>
<evidence type="ECO:0000256" key="8">
    <source>
        <dbReference type="RuleBase" id="RU363032"/>
    </source>
</evidence>
<evidence type="ECO:0000313" key="11">
    <source>
        <dbReference type="Proteomes" id="UP000271573"/>
    </source>
</evidence>
<dbReference type="CDD" id="cd06261">
    <property type="entry name" value="TM_PBP2"/>
    <property type="match status" value="1"/>
</dbReference>
<dbReference type="KEGG" id="nbe:Back2_07700"/>
<dbReference type="SUPFAM" id="SSF161098">
    <property type="entry name" value="MetI-like"/>
    <property type="match status" value="1"/>
</dbReference>
<keyword evidence="7 8" id="KW-0472">Membrane</keyword>
<comment type="subcellular location">
    <subcellularLocation>
        <location evidence="1">Cell inner membrane</location>
        <topology evidence="1">Multi-pass membrane protein</topology>
    </subcellularLocation>
    <subcellularLocation>
        <location evidence="8">Cell membrane</location>
        <topology evidence="8">Multi-pass membrane protein</topology>
    </subcellularLocation>
</comment>
<reference evidence="10 11" key="1">
    <citation type="submission" date="2018-11" db="EMBL/GenBank/DDBJ databases">
        <title>Complete genome sequence of Nocardioides baekrokdamisoli strain KCTC 39748.</title>
        <authorList>
            <person name="Kang S.W."/>
            <person name="Lee K.C."/>
            <person name="Kim K.K."/>
            <person name="Kim J.S."/>
            <person name="Kim D.S."/>
            <person name="Ko S.H."/>
            <person name="Yang S.H."/>
            <person name="Shin Y.K."/>
            <person name="Lee J.S."/>
        </authorList>
    </citation>
    <scope>NUCLEOTIDE SEQUENCE [LARGE SCALE GENOMIC DNA]</scope>
    <source>
        <strain evidence="10 11">KCTC 39748</strain>
    </source>
</reference>
<feature type="transmembrane region" description="Helical" evidence="8">
    <location>
        <begin position="12"/>
        <end position="33"/>
    </location>
</feature>
<feature type="transmembrane region" description="Helical" evidence="8">
    <location>
        <begin position="58"/>
        <end position="84"/>
    </location>
</feature>
<evidence type="ECO:0000256" key="1">
    <source>
        <dbReference type="ARBA" id="ARBA00004429"/>
    </source>
</evidence>
<name>A0A3G9IVW8_9ACTN</name>
<evidence type="ECO:0000256" key="3">
    <source>
        <dbReference type="ARBA" id="ARBA00022475"/>
    </source>
</evidence>
<dbReference type="EMBL" id="AP019307">
    <property type="protein sequence ID" value="BBH16483.1"/>
    <property type="molecule type" value="Genomic_DNA"/>
</dbReference>
<sequence>MTARRAQYARWAILGAAGVYFLLPMFAALWYAIYNDQNGFDLSVFTRMFHMPNFTQSFMLSVYLSVFTVVFTLVLMVPTALLLHLRMPRMRKAVDFACLLPLVVPPVVLVVGISTVLQWGPNSLAGTPFQSFMNWLQLSSFPGIGSVPVILVFAYMVMALPFTYRALDAGLKTSNITALVEAARSLGAGWLTVLLRIAVPALRTSILNSAFLAFALAFGEFTVASILNFVTFTPWILQYGQTDGQLSTALSIESLMIVWVILLVITAFGRQRTGQSLLRTRALALFTSQHLKDGA</sequence>
<dbReference type="GO" id="GO:0055085">
    <property type="term" value="P:transmembrane transport"/>
    <property type="evidence" value="ECO:0007669"/>
    <property type="project" value="InterPro"/>
</dbReference>
<keyword evidence="6 8" id="KW-1133">Transmembrane helix</keyword>
<feature type="domain" description="ABC transmembrane type-1" evidence="9">
    <location>
        <begin position="58"/>
        <end position="265"/>
    </location>
</feature>
<feature type="transmembrane region" description="Helical" evidence="8">
    <location>
        <begin position="249"/>
        <end position="269"/>
    </location>
</feature>
<protein>
    <submittedName>
        <fullName evidence="10">ABC transporter permease</fullName>
    </submittedName>
</protein>
<dbReference type="PROSITE" id="PS50928">
    <property type="entry name" value="ABC_TM1"/>
    <property type="match status" value="1"/>
</dbReference>
<feature type="transmembrane region" description="Helical" evidence="8">
    <location>
        <begin position="211"/>
        <end position="237"/>
    </location>
</feature>
<evidence type="ECO:0000256" key="2">
    <source>
        <dbReference type="ARBA" id="ARBA00022448"/>
    </source>
</evidence>
<gene>
    <name evidence="10" type="ORF">Back2_07700</name>
</gene>
<evidence type="ECO:0000313" key="10">
    <source>
        <dbReference type="EMBL" id="BBH16483.1"/>
    </source>
</evidence>